<keyword evidence="5" id="KW-1185">Reference proteome</keyword>
<evidence type="ECO:0000313" key="4">
    <source>
        <dbReference type="EnsemblMetazoa" id="AMAM022263-PA"/>
    </source>
</evidence>
<feature type="compositionally biased region" description="Polar residues" evidence="3">
    <location>
        <begin position="36"/>
        <end position="49"/>
    </location>
</feature>
<dbReference type="GO" id="GO:0016891">
    <property type="term" value="F:RNA endonuclease activity producing 5'-phosphomonoesters, hydrolytic mechanism"/>
    <property type="evidence" value="ECO:0007669"/>
    <property type="project" value="TreeGrafter"/>
</dbReference>
<dbReference type="PANTHER" id="PTHR43856">
    <property type="entry name" value="CARDIOLIPIN HYDROLASE"/>
    <property type="match status" value="1"/>
</dbReference>
<protein>
    <recommendedName>
        <fullName evidence="6">Phospholipase D-like domain-containing protein</fullName>
    </recommendedName>
</protein>
<dbReference type="EnsemblMetazoa" id="AMAM022263-RA">
    <property type="protein sequence ID" value="AMAM022263-PA"/>
    <property type="gene ID" value="AMAM022263"/>
</dbReference>
<dbReference type="GO" id="GO:0005739">
    <property type="term" value="C:mitochondrion"/>
    <property type="evidence" value="ECO:0007669"/>
    <property type="project" value="TreeGrafter"/>
</dbReference>
<keyword evidence="2" id="KW-0443">Lipid metabolism</keyword>
<reference evidence="4" key="2">
    <citation type="submission" date="2020-05" db="UniProtKB">
        <authorList>
            <consortium name="EnsemblMetazoa"/>
        </authorList>
    </citation>
    <scope>IDENTIFICATION</scope>
    <source>
        <strain evidence="4">maculatus3</strain>
    </source>
</reference>
<name>A0A182T9C3_9DIPT</name>
<evidence type="ECO:0000313" key="5">
    <source>
        <dbReference type="Proteomes" id="UP000075901"/>
    </source>
</evidence>
<proteinExistence type="predicted"/>
<dbReference type="InterPro" id="IPR051406">
    <property type="entry name" value="PLD_domain"/>
</dbReference>
<dbReference type="PANTHER" id="PTHR43856:SF1">
    <property type="entry name" value="MITOCHONDRIAL CARDIOLIPIN HYDROLASE"/>
    <property type="match status" value="1"/>
</dbReference>
<feature type="region of interest" description="Disordered" evidence="3">
    <location>
        <begin position="26"/>
        <end position="59"/>
    </location>
</feature>
<dbReference type="Gene3D" id="3.30.870.10">
    <property type="entry name" value="Endonuclease Chain A"/>
    <property type="match status" value="1"/>
</dbReference>
<keyword evidence="1" id="KW-0442">Lipid degradation</keyword>
<reference evidence="5" key="1">
    <citation type="submission" date="2013-09" db="EMBL/GenBank/DDBJ databases">
        <title>The Genome Sequence of Anopheles maculatus species B.</title>
        <authorList>
            <consortium name="The Broad Institute Genomics Platform"/>
            <person name="Neafsey D.E."/>
            <person name="Besansky N."/>
            <person name="Howell P."/>
            <person name="Walton C."/>
            <person name="Young S.K."/>
            <person name="Zeng Q."/>
            <person name="Gargeya S."/>
            <person name="Fitzgerald M."/>
            <person name="Haas B."/>
            <person name="Abouelleil A."/>
            <person name="Allen A.W."/>
            <person name="Alvarado L."/>
            <person name="Arachchi H.M."/>
            <person name="Berlin A.M."/>
            <person name="Chapman S.B."/>
            <person name="Gainer-Dewar J."/>
            <person name="Goldberg J."/>
            <person name="Griggs A."/>
            <person name="Gujja S."/>
            <person name="Hansen M."/>
            <person name="Howarth C."/>
            <person name="Imamovic A."/>
            <person name="Ireland A."/>
            <person name="Larimer J."/>
            <person name="McCowan C."/>
            <person name="Murphy C."/>
            <person name="Pearson M."/>
            <person name="Poon T.W."/>
            <person name="Priest M."/>
            <person name="Roberts A."/>
            <person name="Saif S."/>
            <person name="Shea T."/>
            <person name="Sisk P."/>
            <person name="Sykes S."/>
            <person name="Wortman J."/>
            <person name="Nusbaum C."/>
            <person name="Birren B."/>
        </authorList>
    </citation>
    <scope>NUCLEOTIDE SEQUENCE [LARGE SCALE GENOMIC DNA]</scope>
    <source>
        <strain evidence="5">maculatus3</strain>
    </source>
</reference>
<dbReference type="VEuPathDB" id="VectorBase:AMAM022263"/>
<dbReference type="GO" id="GO:0034587">
    <property type="term" value="P:piRNA processing"/>
    <property type="evidence" value="ECO:0007669"/>
    <property type="project" value="TreeGrafter"/>
</dbReference>
<evidence type="ECO:0000256" key="3">
    <source>
        <dbReference type="SAM" id="MobiDB-lite"/>
    </source>
</evidence>
<accession>A0A182T9C3</accession>
<dbReference type="GO" id="GO:0016042">
    <property type="term" value="P:lipid catabolic process"/>
    <property type="evidence" value="ECO:0007669"/>
    <property type="project" value="UniProtKB-KW"/>
</dbReference>
<sequence length="121" mass="13871">MQHTLFDKAVLSDRAGLLERYGSSCSRCQKSKPRTQNKQPVQGQKSHTGSEPLPEKGLLIAGSSNWTSPGLITHWDTMTYSSLPEMIDPFTAEFQRLWYEFNDPLDKAILKEPLYRDRKIK</sequence>
<dbReference type="AlphaFoldDB" id="A0A182T9C3"/>
<organism evidence="4 5">
    <name type="scientific">Anopheles maculatus</name>
    <dbReference type="NCBI Taxonomy" id="74869"/>
    <lineage>
        <taxon>Eukaryota</taxon>
        <taxon>Metazoa</taxon>
        <taxon>Ecdysozoa</taxon>
        <taxon>Arthropoda</taxon>
        <taxon>Hexapoda</taxon>
        <taxon>Insecta</taxon>
        <taxon>Pterygota</taxon>
        <taxon>Neoptera</taxon>
        <taxon>Endopterygota</taxon>
        <taxon>Diptera</taxon>
        <taxon>Nematocera</taxon>
        <taxon>Culicoidea</taxon>
        <taxon>Culicidae</taxon>
        <taxon>Anophelinae</taxon>
        <taxon>Anopheles</taxon>
        <taxon>Anopheles maculatus group</taxon>
    </lineage>
</organism>
<dbReference type="Proteomes" id="UP000075901">
    <property type="component" value="Unassembled WGS sequence"/>
</dbReference>
<evidence type="ECO:0008006" key="6">
    <source>
        <dbReference type="Google" id="ProtNLM"/>
    </source>
</evidence>
<evidence type="ECO:0000256" key="2">
    <source>
        <dbReference type="ARBA" id="ARBA00023098"/>
    </source>
</evidence>
<evidence type="ECO:0000256" key="1">
    <source>
        <dbReference type="ARBA" id="ARBA00022963"/>
    </source>
</evidence>